<reference evidence="1 2" key="1">
    <citation type="submission" date="2018-12" db="EMBL/GenBank/DDBJ databases">
        <authorList>
            <person name="Divens A.M."/>
            <person name="Stoner T.H."/>
            <person name="Garlena R.A."/>
            <person name="Russell D.A."/>
            <person name="Pope W.H."/>
            <person name="Jacobs-Sera D."/>
            <person name="Hatfull G.F."/>
        </authorList>
    </citation>
    <scope>NUCLEOTIDE SEQUENCE [LARGE SCALE GENOMIC DNA]</scope>
</reference>
<proteinExistence type="predicted"/>
<evidence type="ECO:0000313" key="2">
    <source>
        <dbReference type="Proteomes" id="UP000288422"/>
    </source>
</evidence>
<protein>
    <submittedName>
        <fullName evidence="1">Uncharacterized protein</fullName>
    </submittedName>
</protein>
<name>A0A3S9UAH7_9CAUD</name>
<dbReference type="Proteomes" id="UP000288422">
    <property type="component" value="Segment"/>
</dbReference>
<gene>
    <name evidence="1" type="primary">29</name>
    <name evidence="1" type="ORF">PBI_DORITO_29</name>
</gene>
<evidence type="ECO:0000313" key="1">
    <source>
        <dbReference type="EMBL" id="AZS07299.1"/>
    </source>
</evidence>
<keyword evidence="2" id="KW-1185">Reference proteome</keyword>
<sequence>MSDDGRKLRLLHVAIQPVVVWDDGTELSAGPDLSPVVVPLSQAADILAALPAEVRNLAAQIAEQSGDEQGFRVPGQSD</sequence>
<dbReference type="GeneID" id="77930122"/>
<accession>A0A3S9UAH7</accession>
<dbReference type="KEGG" id="vg:77930122"/>
<dbReference type="EMBL" id="MK279848">
    <property type="protein sequence ID" value="AZS07299.1"/>
    <property type="molecule type" value="Genomic_DNA"/>
</dbReference>
<dbReference type="RefSeq" id="YP_010654276.1">
    <property type="nucleotide sequence ID" value="NC_070809.1"/>
</dbReference>
<organism evidence="1 2">
    <name type="scientific">Gordonia phage Dorito</name>
    <dbReference type="NCBI Taxonomy" id="2499023"/>
    <lineage>
        <taxon>Viruses</taxon>
        <taxon>Duplodnaviria</taxon>
        <taxon>Heunggongvirae</taxon>
        <taxon>Uroviricota</taxon>
        <taxon>Caudoviricetes</taxon>
        <taxon>Beenievirus</taxon>
        <taxon>Beenievirus dorito</taxon>
    </lineage>
</organism>